<protein>
    <recommendedName>
        <fullName evidence="1">Reverse transcriptase domain-containing protein</fullName>
    </recommendedName>
</protein>
<name>A0A5J4WXK5_9EUKA</name>
<dbReference type="PANTHER" id="PTHR33050">
    <property type="entry name" value="REVERSE TRANSCRIPTASE DOMAIN-CONTAINING PROTEIN"/>
    <property type="match status" value="1"/>
</dbReference>
<feature type="non-terminal residue" evidence="2">
    <location>
        <position position="1"/>
    </location>
</feature>
<accession>A0A5J4WXK5</accession>
<dbReference type="PANTHER" id="PTHR33050:SF7">
    <property type="entry name" value="RIBONUCLEASE H"/>
    <property type="match status" value="1"/>
</dbReference>
<sequence length="486" mass="56452">IIPSSAHCGCRTSFWSFQIMMLKLTQQTAETSDEIGSDQRILSSQTFIQIKFQKQQQEEIQTRLPLELRVKRLAFNAVFQRRRSVSCGTSTSHHFSNSDKNKQHSKFQCRRSVNSGVPYKHLNHHTINSNSFKFQCRRNVSSGTSTSHHISNSDRYKPYPEIQHYQCRCSDSVSIDRDFQSNISNKKLESTSTNYHTIKKNRHLRHQLGNSQSPTKLMMTLTIIFFDGNVRSRLVLFKDAWQEVNAPTDRMLLGISARWTVPVQKVASLLKNNPITPQSKGLRQSLQEGLKENIIKITNPKEMFHFNRVFTVPRKDGSLRRQIDCRKANNLTQLIHFKKDHLCRILESVYSGDWFISLDIYAAYSHIKADQSLQPFLAISVNNNVYTHTVMPFGLSRAPYIFTKIPYDCIYPLQDQQRIKIFAYTDDILKISKSYAEAESQVNRVANQLTKLDWIEQRIRQYLEQDGILDLEQLHHCQKIFFGGII</sequence>
<dbReference type="AlphaFoldDB" id="A0A5J4WXK5"/>
<dbReference type="InterPro" id="IPR043502">
    <property type="entry name" value="DNA/RNA_pol_sf"/>
</dbReference>
<evidence type="ECO:0000313" key="3">
    <source>
        <dbReference type="Proteomes" id="UP000324800"/>
    </source>
</evidence>
<dbReference type="InterPro" id="IPR043128">
    <property type="entry name" value="Rev_trsase/Diguanyl_cyclase"/>
</dbReference>
<dbReference type="SUPFAM" id="SSF56672">
    <property type="entry name" value="DNA/RNA polymerases"/>
    <property type="match status" value="1"/>
</dbReference>
<dbReference type="Gene3D" id="3.30.70.270">
    <property type="match status" value="1"/>
</dbReference>
<dbReference type="Gene3D" id="3.10.10.10">
    <property type="entry name" value="HIV Type 1 Reverse Transcriptase, subunit A, domain 1"/>
    <property type="match status" value="1"/>
</dbReference>
<dbReference type="OrthoDB" id="5985998at2759"/>
<dbReference type="InterPro" id="IPR052055">
    <property type="entry name" value="Hepadnavirus_pol/RT"/>
</dbReference>
<comment type="caution">
    <text evidence="2">The sequence shown here is derived from an EMBL/GenBank/DDBJ whole genome shotgun (WGS) entry which is preliminary data.</text>
</comment>
<organism evidence="2 3">
    <name type="scientific">Streblomastix strix</name>
    <dbReference type="NCBI Taxonomy" id="222440"/>
    <lineage>
        <taxon>Eukaryota</taxon>
        <taxon>Metamonada</taxon>
        <taxon>Preaxostyla</taxon>
        <taxon>Oxymonadida</taxon>
        <taxon>Streblomastigidae</taxon>
        <taxon>Streblomastix</taxon>
    </lineage>
</organism>
<dbReference type="EMBL" id="SNRW01000720">
    <property type="protein sequence ID" value="KAA6399591.1"/>
    <property type="molecule type" value="Genomic_DNA"/>
</dbReference>
<evidence type="ECO:0000313" key="2">
    <source>
        <dbReference type="EMBL" id="KAA6399591.1"/>
    </source>
</evidence>
<reference evidence="2 3" key="1">
    <citation type="submission" date="2019-03" db="EMBL/GenBank/DDBJ databases">
        <title>Single cell metagenomics reveals metabolic interactions within the superorganism composed of flagellate Streblomastix strix and complex community of Bacteroidetes bacteria on its surface.</title>
        <authorList>
            <person name="Treitli S.C."/>
            <person name="Kolisko M."/>
            <person name="Husnik F."/>
            <person name="Keeling P."/>
            <person name="Hampl V."/>
        </authorList>
    </citation>
    <scope>NUCLEOTIDE SEQUENCE [LARGE SCALE GENOMIC DNA]</scope>
    <source>
        <strain evidence="2">ST1C</strain>
    </source>
</reference>
<dbReference type="Proteomes" id="UP000324800">
    <property type="component" value="Unassembled WGS sequence"/>
</dbReference>
<evidence type="ECO:0000259" key="1">
    <source>
        <dbReference type="PROSITE" id="PS50878"/>
    </source>
</evidence>
<dbReference type="Pfam" id="PF00078">
    <property type="entry name" value="RVT_1"/>
    <property type="match status" value="1"/>
</dbReference>
<dbReference type="PROSITE" id="PS50878">
    <property type="entry name" value="RT_POL"/>
    <property type="match status" value="1"/>
</dbReference>
<feature type="domain" description="Reverse transcriptase" evidence="1">
    <location>
        <begin position="293"/>
        <end position="486"/>
    </location>
</feature>
<gene>
    <name evidence="2" type="ORF">EZS28_004879</name>
</gene>
<proteinExistence type="predicted"/>
<dbReference type="InterPro" id="IPR000477">
    <property type="entry name" value="RT_dom"/>
</dbReference>